<dbReference type="RefSeq" id="WP_311341604.1">
    <property type="nucleotide sequence ID" value="NZ_JAVRHS010000015.1"/>
</dbReference>
<dbReference type="InterPro" id="IPR008792">
    <property type="entry name" value="PQQD"/>
</dbReference>
<dbReference type="InterPro" id="IPR041881">
    <property type="entry name" value="PqqD_sf"/>
</dbReference>
<protein>
    <submittedName>
        <fullName evidence="1">PqqD family protein</fullName>
    </submittedName>
</protein>
<evidence type="ECO:0000313" key="1">
    <source>
        <dbReference type="EMBL" id="MDT0577029.1"/>
    </source>
</evidence>
<accession>A0ABU2ZK96</accession>
<gene>
    <name evidence="1" type="ORF">RM533_12710</name>
</gene>
<organism evidence="1 2">
    <name type="scientific">Croceicoccus esteveae</name>
    <dbReference type="NCBI Taxonomy" id="3075597"/>
    <lineage>
        <taxon>Bacteria</taxon>
        <taxon>Pseudomonadati</taxon>
        <taxon>Pseudomonadota</taxon>
        <taxon>Alphaproteobacteria</taxon>
        <taxon>Sphingomonadales</taxon>
        <taxon>Erythrobacteraceae</taxon>
        <taxon>Croceicoccus</taxon>
    </lineage>
</organism>
<name>A0ABU2ZK96_9SPHN</name>
<reference evidence="1 2" key="1">
    <citation type="submission" date="2023-09" db="EMBL/GenBank/DDBJ databases">
        <authorList>
            <person name="Rey-Velasco X."/>
        </authorList>
    </citation>
    <scope>NUCLEOTIDE SEQUENCE [LARGE SCALE GENOMIC DNA]</scope>
    <source>
        <strain evidence="1 2">F390</strain>
    </source>
</reference>
<comment type="caution">
    <text evidence="1">The sequence shown here is derived from an EMBL/GenBank/DDBJ whole genome shotgun (WGS) entry which is preliminary data.</text>
</comment>
<dbReference type="Proteomes" id="UP001259803">
    <property type="component" value="Unassembled WGS sequence"/>
</dbReference>
<keyword evidence="2" id="KW-1185">Reference proteome</keyword>
<dbReference type="Gene3D" id="1.10.10.1150">
    <property type="entry name" value="Coenzyme PQQ synthesis protein D (PqqD)"/>
    <property type="match status" value="1"/>
</dbReference>
<dbReference type="Pfam" id="PF05402">
    <property type="entry name" value="PqqD"/>
    <property type="match status" value="1"/>
</dbReference>
<dbReference type="EMBL" id="JAVRHS010000015">
    <property type="protein sequence ID" value="MDT0577029.1"/>
    <property type="molecule type" value="Genomic_DNA"/>
</dbReference>
<sequence>MSILSVRTKVTACENVVACELSTGSALLNLDTSRYFQLNGTASFLWDSIGEGNSVQGLCDAMAANYAVEVDDCYDDVIALLEAFRKAKLITIAD</sequence>
<evidence type="ECO:0000313" key="2">
    <source>
        <dbReference type="Proteomes" id="UP001259803"/>
    </source>
</evidence>
<proteinExistence type="predicted"/>